<keyword evidence="6" id="KW-1185">Reference proteome</keyword>
<dbReference type="PIRSF" id="PIRSF004761">
    <property type="entry name" value="Hydrgn_mat_HypA"/>
    <property type="match status" value="1"/>
</dbReference>
<keyword evidence="3 4" id="KW-0862">Zinc</keyword>
<evidence type="ECO:0000256" key="4">
    <source>
        <dbReference type="HAMAP-Rule" id="MF_00213"/>
    </source>
</evidence>
<comment type="similarity">
    <text evidence="4">Belongs to the HypA/HybF family.</text>
</comment>
<keyword evidence="2 4" id="KW-0479">Metal-binding</keyword>
<organism evidence="5 6">
    <name type="scientific">Humidesulfovibrio mexicanus</name>
    <dbReference type="NCBI Taxonomy" id="147047"/>
    <lineage>
        <taxon>Bacteria</taxon>
        <taxon>Pseudomonadati</taxon>
        <taxon>Thermodesulfobacteriota</taxon>
        <taxon>Desulfovibrionia</taxon>
        <taxon>Desulfovibrionales</taxon>
        <taxon>Desulfovibrionaceae</taxon>
        <taxon>Humidesulfovibrio</taxon>
    </lineage>
</organism>
<gene>
    <name evidence="4" type="primary">hypA</name>
    <name evidence="5" type="ORF">SAMN04488503_0907</name>
</gene>
<dbReference type="InterPro" id="IPR000688">
    <property type="entry name" value="HypA/HybF"/>
</dbReference>
<name>A0A238YDI8_9BACT</name>
<dbReference type="GO" id="GO:0016151">
    <property type="term" value="F:nickel cation binding"/>
    <property type="evidence" value="ECO:0007669"/>
    <property type="project" value="UniProtKB-UniRule"/>
</dbReference>
<dbReference type="GO" id="GO:0051604">
    <property type="term" value="P:protein maturation"/>
    <property type="evidence" value="ECO:0007669"/>
    <property type="project" value="InterPro"/>
</dbReference>
<keyword evidence="1 4" id="KW-0533">Nickel</keyword>
<evidence type="ECO:0000256" key="2">
    <source>
        <dbReference type="ARBA" id="ARBA00022723"/>
    </source>
</evidence>
<evidence type="ECO:0000256" key="1">
    <source>
        <dbReference type="ARBA" id="ARBA00022596"/>
    </source>
</evidence>
<evidence type="ECO:0000313" key="5">
    <source>
        <dbReference type="EMBL" id="SNR69326.1"/>
    </source>
</evidence>
<feature type="binding site" evidence="4">
    <location>
        <position position="73"/>
    </location>
    <ligand>
        <name>Zn(2+)</name>
        <dbReference type="ChEBI" id="CHEBI:29105"/>
    </ligand>
</feature>
<dbReference type="GO" id="GO:0008270">
    <property type="term" value="F:zinc ion binding"/>
    <property type="evidence" value="ECO:0007669"/>
    <property type="project" value="UniProtKB-UniRule"/>
</dbReference>
<dbReference type="OrthoDB" id="9800361at2"/>
<sequence length="128" mass="13738">MHELSLIESMLTIIREERDKHDMRRIVRVRVVNGALSGAVTDALAFGWECMTQEGDLKGVALDIVDAPLKVVCGSCGTAFEPEDGRYMPCPACGEILGHTVTSGKELYIDEIEADIPDETDGAAATGA</sequence>
<evidence type="ECO:0000313" key="6">
    <source>
        <dbReference type="Proteomes" id="UP000198324"/>
    </source>
</evidence>
<dbReference type="EMBL" id="FZOC01000001">
    <property type="protein sequence ID" value="SNR69326.1"/>
    <property type="molecule type" value="Genomic_DNA"/>
</dbReference>
<accession>A0A238YDI8</accession>
<feature type="binding site" evidence="4">
    <location>
        <position position="76"/>
    </location>
    <ligand>
        <name>Zn(2+)</name>
        <dbReference type="ChEBI" id="CHEBI:29105"/>
    </ligand>
</feature>
<feature type="binding site" evidence="4">
    <location>
        <position position="2"/>
    </location>
    <ligand>
        <name>Ni(2+)</name>
        <dbReference type="ChEBI" id="CHEBI:49786"/>
    </ligand>
</feature>
<feature type="binding site" evidence="4">
    <location>
        <position position="90"/>
    </location>
    <ligand>
        <name>Zn(2+)</name>
        <dbReference type="ChEBI" id="CHEBI:29105"/>
    </ligand>
</feature>
<dbReference type="PANTHER" id="PTHR34535:SF3">
    <property type="entry name" value="HYDROGENASE MATURATION FACTOR HYPA"/>
    <property type="match status" value="1"/>
</dbReference>
<comment type="function">
    <text evidence="4">Involved in the maturation of [NiFe] hydrogenases. Required for nickel insertion into the metal center of the hydrogenase.</text>
</comment>
<dbReference type="HAMAP" id="MF_00213">
    <property type="entry name" value="HypA_HybF"/>
    <property type="match status" value="1"/>
</dbReference>
<dbReference type="AlphaFoldDB" id="A0A238YDI8"/>
<dbReference type="Pfam" id="PF01155">
    <property type="entry name" value="HypA"/>
    <property type="match status" value="1"/>
</dbReference>
<feature type="binding site" evidence="4">
    <location>
        <position position="93"/>
    </location>
    <ligand>
        <name>Zn(2+)</name>
        <dbReference type="ChEBI" id="CHEBI:29105"/>
    </ligand>
</feature>
<proteinExistence type="inferred from homology"/>
<evidence type="ECO:0000256" key="3">
    <source>
        <dbReference type="ARBA" id="ARBA00022833"/>
    </source>
</evidence>
<dbReference type="PANTHER" id="PTHR34535">
    <property type="entry name" value="HYDROGENASE MATURATION FACTOR HYPA"/>
    <property type="match status" value="1"/>
</dbReference>
<protein>
    <recommendedName>
        <fullName evidence="4">Hydrogenase maturation factor HypA</fullName>
    </recommendedName>
</protein>
<dbReference type="RefSeq" id="WP_089272118.1">
    <property type="nucleotide sequence ID" value="NZ_FZOC01000001.1"/>
</dbReference>
<dbReference type="Proteomes" id="UP000198324">
    <property type="component" value="Unassembled WGS sequence"/>
</dbReference>
<reference evidence="5 6" key="1">
    <citation type="submission" date="2017-06" db="EMBL/GenBank/DDBJ databases">
        <authorList>
            <person name="Kim H.J."/>
            <person name="Triplett B.A."/>
        </authorList>
    </citation>
    <scope>NUCLEOTIDE SEQUENCE [LARGE SCALE GENOMIC DNA]</scope>
    <source>
        <strain evidence="5 6">DSM 13116</strain>
    </source>
</reference>
<dbReference type="Gene3D" id="3.30.2320.80">
    <property type="match status" value="1"/>
</dbReference>